<dbReference type="Gene3D" id="3.40.309.10">
    <property type="entry name" value="Aldehyde Dehydrogenase, Chain A, domain 2"/>
    <property type="match status" value="1"/>
</dbReference>
<feature type="domain" description="Aldehyde dehydrogenase" evidence="4">
    <location>
        <begin position="15"/>
        <end position="476"/>
    </location>
</feature>
<dbReference type="EC" id="1.2.1.8" evidence="5"/>
<dbReference type="PANTHER" id="PTHR11699">
    <property type="entry name" value="ALDEHYDE DEHYDROGENASE-RELATED"/>
    <property type="match status" value="1"/>
</dbReference>
<dbReference type="InterPro" id="IPR016163">
    <property type="entry name" value="Ald_DH_C"/>
</dbReference>
<dbReference type="SUPFAM" id="SSF53720">
    <property type="entry name" value="ALDH-like"/>
    <property type="match status" value="1"/>
</dbReference>
<evidence type="ECO:0000313" key="5">
    <source>
        <dbReference type="EMBL" id="MBP1854583.1"/>
    </source>
</evidence>
<comment type="similarity">
    <text evidence="3">Belongs to the aldehyde dehydrogenase family.</text>
</comment>
<dbReference type="InterPro" id="IPR016161">
    <property type="entry name" value="Ald_DH/histidinol_DH"/>
</dbReference>
<accession>A0ABS4E9G0</accession>
<evidence type="ECO:0000256" key="2">
    <source>
        <dbReference type="PROSITE-ProRule" id="PRU10007"/>
    </source>
</evidence>
<dbReference type="Pfam" id="PF00171">
    <property type="entry name" value="Aldedh"/>
    <property type="match status" value="1"/>
</dbReference>
<proteinExistence type="inferred from homology"/>
<dbReference type="Proteomes" id="UP000767291">
    <property type="component" value="Unassembled WGS sequence"/>
</dbReference>
<dbReference type="RefSeq" id="WP_209456070.1">
    <property type="nucleotide sequence ID" value="NZ_BAAACS010000012.1"/>
</dbReference>
<dbReference type="Gene3D" id="3.40.605.10">
    <property type="entry name" value="Aldehyde Dehydrogenase, Chain A, domain 1"/>
    <property type="match status" value="1"/>
</dbReference>
<dbReference type="InterPro" id="IPR015590">
    <property type="entry name" value="Aldehyde_DH_dom"/>
</dbReference>
<comment type="caution">
    <text evidence="5">The sequence shown here is derived from an EMBL/GenBank/DDBJ whole genome shotgun (WGS) entry which is preliminary data.</text>
</comment>
<keyword evidence="1 3" id="KW-0560">Oxidoreductase</keyword>
<keyword evidence="6" id="KW-1185">Reference proteome</keyword>
<organism evidence="5 6">
    <name type="scientific">Metaclostridioides mangenotii</name>
    <dbReference type="NCBI Taxonomy" id="1540"/>
    <lineage>
        <taxon>Bacteria</taxon>
        <taxon>Bacillati</taxon>
        <taxon>Bacillota</taxon>
        <taxon>Clostridia</taxon>
        <taxon>Peptostreptococcales</taxon>
        <taxon>Peptostreptococcaceae</taxon>
        <taxon>Metaclostridioides</taxon>
    </lineage>
</organism>
<reference evidence="5 6" key="1">
    <citation type="submission" date="2021-03" db="EMBL/GenBank/DDBJ databases">
        <title>Genomic Encyclopedia of Type Strains, Phase IV (KMG-IV): sequencing the most valuable type-strain genomes for metagenomic binning, comparative biology and taxonomic classification.</title>
        <authorList>
            <person name="Goeker M."/>
        </authorList>
    </citation>
    <scope>NUCLEOTIDE SEQUENCE [LARGE SCALE GENOMIC DNA]</scope>
    <source>
        <strain evidence="5 6">DSM 1289</strain>
    </source>
</reference>
<evidence type="ECO:0000256" key="1">
    <source>
        <dbReference type="ARBA" id="ARBA00023002"/>
    </source>
</evidence>
<evidence type="ECO:0000256" key="3">
    <source>
        <dbReference type="RuleBase" id="RU003345"/>
    </source>
</evidence>
<dbReference type="EMBL" id="JAGGJX010000001">
    <property type="protein sequence ID" value="MBP1854583.1"/>
    <property type="molecule type" value="Genomic_DNA"/>
</dbReference>
<dbReference type="PROSITE" id="PS00687">
    <property type="entry name" value="ALDEHYDE_DEHYDR_GLU"/>
    <property type="match status" value="1"/>
</dbReference>
<sequence length="491" mass="53846">MDDLKMYINGEWIINTNNKKRKIITPIDGKTIAIVTEGDNNCVDKAVKAAKYTISKDHQWKNISLGEKSYILNKIAELIESKAELIAETETRNTGRLYKETINDDVMGAAAEFRNYAGILSEISGKTHSQYSGLFSLSIREPIGVCGIIVPWNYPLLTASSNIAAALAAGNPIVVKPSSYTPLTTILLFEIFEEAGLPKGVANLVLGSGNEVGMSLATHEDIDMLVFTGSTKTGSKIIQSSKNTKKMLMELGGKSPILVFDDVDIDTVVDNIMLSIFLSQGQVCISGSRVYAQDTIYEHLINKLVERTKKIKLGNPMDEKCQMGPICTKSHMESILDYIDSGINEGAKLVCGGKRAQGNGLENGWYIEPTIFTDCKQDMKIVQEEIFGPVLTVQKFTTEQEVIDMANDTKYGLTAQVYTNDLGKAMRVANQIEAGMIWINTYLEGNAGCSVSPYKQSGLGTVGGVTGLLEFTKSKLIHIRTEVKRTGWFDN</sequence>
<name>A0ABS4E9G0_9FIRM</name>
<feature type="active site" evidence="2">
    <location>
        <position position="250"/>
    </location>
</feature>
<evidence type="ECO:0000313" key="6">
    <source>
        <dbReference type="Proteomes" id="UP000767291"/>
    </source>
</evidence>
<dbReference type="GO" id="GO:0008802">
    <property type="term" value="F:betaine-aldehyde dehydrogenase (NAD+) activity"/>
    <property type="evidence" value="ECO:0007669"/>
    <property type="project" value="UniProtKB-EC"/>
</dbReference>
<dbReference type="InterPro" id="IPR016162">
    <property type="entry name" value="Ald_DH_N"/>
</dbReference>
<dbReference type="InterPro" id="IPR029510">
    <property type="entry name" value="Ald_DH_CS_GLU"/>
</dbReference>
<evidence type="ECO:0000259" key="4">
    <source>
        <dbReference type="Pfam" id="PF00171"/>
    </source>
</evidence>
<protein>
    <submittedName>
        <fullName evidence="5">Betaine-aldehyde dehydrogenase</fullName>
        <ecNumber evidence="5">1.2.1.8</ecNumber>
    </submittedName>
</protein>
<gene>
    <name evidence="5" type="ORF">J2Z43_000973</name>
</gene>